<dbReference type="EMBL" id="DS547142">
    <property type="protein sequence ID" value="EDR01198.1"/>
    <property type="molecule type" value="Genomic_DNA"/>
</dbReference>
<evidence type="ECO:0000256" key="1">
    <source>
        <dbReference type="SAM" id="MobiDB-lite"/>
    </source>
</evidence>
<gene>
    <name evidence="2" type="ORF">LACBIDRAFT_333563</name>
</gene>
<dbReference type="HOGENOM" id="CLU_1261706_0_0_1"/>
<dbReference type="KEGG" id="lbc:LACBIDRAFT_333563"/>
<name>B0DWB8_LACBS</name>
<dbReference type="GeneID" id="6083887"/>
<sequence length="219" mass="22881">MHLDTVPHFCRSLSSPLSTFNVQSSSTATIERMEKVGNRGRRTKPKDSAGPSKNMNLGSIDSALAPGLEGNDARSAKGQKTHASLDTSRTNTAGMLVDGPTGFRPPLDSNPALCEDLVTSSNSATPKISGPSGSGVLSAPVHHAGIGERYCSQHARPLGGVGPMAITGNGREPGENNFFPNAHDFAISGGTFNLINNHEDEATKTLQVDAIVLSDHKLA</sequence>
<reference evidence="2 3" key="1">
    <citation type="journal article" date="2008" name="Nature">
        <title>The genome of Laccaria bicolor provides insights into mycorrhizal symbiosis.</title>
        <authorList>
            <person name="Martin F."/>
            <person name="Aerts A."/>
            <person name="Ahren D."/>
            <person name="Brun A."/>
            <person name="Danchin E.G.J."/>
            <person name="Duchaussoy F."/>
            <person name="Gibon J."/>
            <person name="Kohler A."/>
            <person name="Lindquist E."/>
            <person name="Pereda V."/>
            <person name="Salamov A."/>
            <person name="Shapiro H.J."/>
            <person name="Wuyts J."/>
            <person name="Blaudez D."/>
            <person name="Buee M."/>
            <person name="Brokstein P."/>
            <person name="Canbaeck B."/>
            <person name="Cohen D."/>
            <person name="Courty P.E."/>
            <person name="Coutinho P.M."/>
            <person name="Delaruelle C."/>
            <person name="Detter J.C."/>
            <person name="Deveau A."/>
            <person name="DiFazio S."/>
            <person name="Duplessis S."/>
            <person name="Fraissinet-Tachet L."/>
            <person name="Lucic E."/>
            <person name="Frey-Klett P."/>
            <person name="Fourrey C."/>
            <person name="Feussner I."/>
            <person name="Gay G."/>
            <person name="Grimwood J."/>
            <person name="Hoegger P.J."/>
            <person name="Jain P."/>
            <person name="Kilaru S."/>
            <person name="Labbe J."/>
            <person name="Lin Y.C."/>
            <person name="Legue V."/>
            <person name="Le Tacon F."/>
            <person name="Marmeisse R."/>
            <person name="Melayah D."/>
            <person name="Montanini B."/>
            <person name="Muratet M."/>
            <person name="Nehls U."/>
            <person name="Niculita-Hirzel H."/>
            <person name="Oudot-Le Secq M.P."/>
            <person name="Peter M."/>
            <person name="Quesneville H."/>
            <person name="Rajashekar B."/>
            <person name="Reich M."/>
            <person name="Rouhier N."/>
            <person name="Schmutz J."/>
            <person name="Yin T."/>
            <person name="Chalot M."/>
            <person name="Henrissat B."/>
            <person name="Kuees U."/>
            <person name="Lucas S."/>
            <person name="Van de Peer Y."/>
            <person name="Podila G.K."/>
            <person name="Polle A."/>
            <person name="Pukkila P.J."/>
            <person name="Richardson P.M."/>
            <person name="Rouze P."/>
            <person name="Sanders I.R."/>
            <person name="Stajich J.E."/>
            <person name="Tunlid A."/>
            <person name="Tuskan G."/>
            <person name="Grigoriev I.V."/>
        </authorList>
    </citation>
    <scope>NUCLEOTIDE SEQUENCE [LARGE SCALE GENOMIC DNA]</scope>
    <source>
        <strain evidence="3">S238N-H82 / ATCC MYA-4686</strain>
    </source>
</reference>
<accession>B0DWB8</accession>
<dbReference type="AlphaFoldDB" id="B0DWB8"/>
<dbReference type="Proteomes" id="UP000001194">
    <property type="component" value="Unassembled WGS sequence"/>
</dbReference>
<proteinExistence type="predicted"/>
<dbReference type="RefSeq" id="XP_001888240.1">
    <property type="nucleotide sequence ID" value="XM_001888205.1"/>
</dbReference>
<evidence type="ECO:0000313" key="3">
    <source>
        <dbReference type="Proteomes" id="UP000001194"/>
    </source>
</evidence>
<dbReference type="InParanoid" id="B0DWB8"/>
<keyword evidence="3" id="KW-1185">Reference proteome</keyword>
<evidence type="ECO:0000313" key="2">
    <source>
        <dbReference type="EMBL" id="EDR01198.1"/>
    </source>
</evidence>
<organism evidence="3">
    <name type="scientific">Laccaria bicolor (strain S238N-H82 / ATCC MYA-4686)</name>
    <name type="common">Bicoloured deceiver</name>
    <name type="synonym">Laccaria laccata var. bicolor</name>
    <dbReference type="NCBI Taxonomy" id="486041"/>
    <lineage>
        <taxon>Eukaryota</taxon>
        <taxon>Fungi</taxon>
        <taxon>Dikarya</taxon>
        <taxon>Basidiomycota</taxon>
        <taxon>Agaricomycotina</taxon>
        <taxon>Agaricomycetes</taxon>
        <taxon>Agaricomycetidae</taxon>
        <taxon>Agaricales</taxon>
        <taxon>Agaricineae</taxon>
        <taxon>Hydnangiaceae</taxon>
        <taxon>Laccaria</taxon>
    </lineage>
</organism>
<feature type="region of interest" description="Disordered" evidence="1">
    <location>
        <begin position="24"/>
        <end position="86"/>
    </location>
</feature>
<protein>
    <submittedName>
        <fullName evidence="2">Predicted protein</fullName>
    </submittedName>
</protein>